<dbReference type="OrthoDB" id="956632at2"/>
<protein>
    <recommendedName>
        <fullName evidence="3">Carboxypeptidase family protein</fullName>
    </recommendedName>
</protein>
<dbReference type="EMBL" id="RBKU01000001">
    <property type="protein sequence ID" value="RKR81687.1"/>
    <property type="molecule type" value="Genomic_DNA"/>
</dbReference>
<accession>A0A495IYC6</accession>
<reference evidence="1 2" key="1">
    <citation type="submission" date="2018-10" db="EMBL/GenBank/DDBJ databases">
        <title>Genomic Encyclopedia of Archaeal and Bacterial Type Strains, Phase II (KMG-II): from individual species to whole genera.</title>
        <authorList>
            <person name="Goeker M."/>
        </authorList>
    </citation>
    <scope>NUCLEOTIDE SEQUENCE [LARGE SCALE GENOMIC DNA]</scope>
    <source>
        <strain evidence="1 2">DSM 18602</strain>
    </source>
</reference>
<evidence type="ECO:0000313" key="1">
    <source>
        <dbReference type="EMBL" id="RKR81687.1"/>
    </source>
</evidence>
<evidence type="ECO:0000313" key="2">
    <source>
        <dbReference type="Proteomes" id="UP000268007"/>
    </source>
</evidence>
<dbReference type="AlphaFoldDB" id="A0A495IYC6"/>
<dbReference type="RefSeq" id="WP_121197365.1">
    <property type="nucleotide sequence ID" value="NZ_RBKU01000001.1"/>
</dbReference>
<comment type="caution">
    <text evidence="1">The sequence shown here is derived from an EMBL/GenBank/DDBJ whole genome shotgun (WGS) entry which is preliminary data.</text>
</comment>
<evidence type="ECO:0008006" key="3">
    <source>
        <dbReference type="Google" id="ProtNLM"/>
    </source>
</evidence>
<sequence length="146" mass="15916">MKKILVLYSIIASCFFAWQPAQIKQGISGRVYLKKGNQMPSPGIKIGEGKPVQTSVWIYNLTTTQQATDNGGYFTNIQTALVTKAQSNADGYYAIALPVGKYSVFVADNGKLYANRFNGKGEINAIEVKKDSVSHLSLTISVNAVY</sequence>
<keyword evidence="2" id="KW-1185">Reference proteome</keyword>
<organism evidence="1 2">
    <name type="scientific">Mucilaginibacter gracilis</name>
    <dbReference type="NCBI Taxonomy" id="423350"/>
    <lineage>
        <taxon>Bacteria</taxon>
        <taxon>Pseudomonadati</taxon>
        <taxon>Bacteroidota</taxon>
        <taxon>Sphingobacteriia</taxon>
        <taxon>Sphingobacteriales</taxon>
        <taxon>Sphingobacteriaceae</taxon>
        <taxon>Mucilaginibacter</taxon>
    </lineage>
</organism>
<name>A0A495IYC6_9SPHI</name>
<proteinExistence type="predicted"/>
<gene>
    <name evidence="1" type="ORF">BDD43_1837</name>
</gene>
<dbReference type="Proteomes" id="UP000268007">
    <property type="component" value="Unassembled WGS sequence"/>
</dbReference>